<dbReference type="InterPro" id="IPR006108">
    <property type="entry name" value="3HC_DH_C"/>
</dbReference>
<dbReference type="InterPro" id="IPR036291">
    <property type="entry name" value="NAD(P)-bd_dom_sf"/>
</dbReference>
<dbReference type="Pfam" id="PF00725">
    <property type="entry name" value="3HCDH"/>
    <property type="match status" value="1"/>
</dbReference>
<dbReference type="Gene3D" id="3.40.50.720">
    <property type="entry name" value="NAD(P)-binding Rossmann-like Domain"/>
    <property type="match status" value="1"/>
</dbReference>
<dbReference type="AlphaFoldDB" id="A0AA37N660"/>
<dbReference type="InterPro" id="IPR006176">
    <property type="entry name" value="3-OHacyl-CoA_DH_NAD-bd"/>
</dbReference>
<dbReference type="Gene3D" id="1.10.1040.50">
    <property type="match status" value="1"/>
</dbReference>
<evidence type="ECO:0000313" key="6">
    <source>
        <dbReference type="Proteomes" id="UP001055091"/>
    </source>
</evidence>
<dbReference type="Pfam" id="PF02737">
    <property type="entry name" value="3HCDH_N"/>
    <property type="match status" value="1"/>
</dbReference>
<dbReference type="PANTHER" id="PTHR48075">
    <property type="entry name" value="3-HYDROXYACYL-COA DEHYDROGENASE FAMILY PROTEIN"/>
    <property type="match status" value="1"/>
</dbReference>
<dbReference type="PANTHER" id="PTHR48075:SF7">
    <property type="entry name" value="3-HYDROXYACYL-COA DEHYDROGENASE-RELATED"/>
    <property type="match status" value="1"/>
</dbReference>
<reference evidence="5" key="1">
    <citation type="submission" date="2022-01" db="EMBL/GenBank/DDBJ databases">
        <title>Novel bile acid biosynthetic pathways are enriched in the microbiome of centenarians.</title>
        <authorList>
            <person name="Sato Y."/>
            <person name="Atarashi K."/>
            <person name="Plichta R.D."/>
            <person name="Arai Y."/>
            <person name="Sasajima S."/>
            <person name="Kearney M.S."/>
            <person name="Suda W."/>
            <person name="Takeshita K."/>
            <person name="Sasaki T."/>
            <person name="Okamoto S."/>
            <person name="Skelly N.A."/>
            <person name="Okamura Y."/>
            <person name="Vlamakis H."/>
            <person name="Li Y."/>
            <person name="Tanoue T."/>
            <person name="Takei H."/>
            <person name="Nittono H."/>
            <person name="Narushima S."/>
            <person name="Irie J."/>
            <person name="Itoh H."/>
            <person name="Moriya K."/>
            <person name="Sugiura Y."/>
            <person name="Suematsu M."/>
            <person name="Moritoki N."/>
            <person name="Shibata S."/>
            <person name="Littman R.D."/>
            <person name="Fischbach A.M."/>
            <person name="Uwamino Y."/>
            <person name="Inoue T."/>
            <person name="Honda A."/>
            <person name="Hattori M."/>
            <person name="Murai T."/>
            <person name="Xavier J.R."/>
            <person name="Hirose N."/>
            <person name="Honda K."/>
        </authorList>
    </citation>
    <scope>NUCLEOTIDE SEQUENCE</scope>
    <source>
        <strain evidence="5">CE91-St55</strain>
    </source>
</reference>
<proteinExistence type="inferred from homology"/>
<gene>
    <name evidence="5" type="primary">fadB</name>
    <name evidence="5" type="ORF">CE91St55_10320</name>
</gene>
<keyword evidence="2" id="KW-0560">Oxidoreductase</keyword>
<dbReference type="InterPro" id="IPR008927">
    <property type="entry name" value="6-PGluconate_DH-like_C_sf"/>
</dbReference>
<evidence type="ECO:0000256" key="1">
    <source>
        <dbReference type="ARBA" id="ARBA00009463"/>
    </source>
</evidence>
<dbReference type="Proteomes" id="UP001055091">
    <property type="component" value="Unassembled WGS sequence"/>
</dbReference>
<dbReference type="GO" id="GO:0070403">
    <property type="term" value="F:NAD+ binding"/>
    <property type="evidence" value="ECO:0007669"/>
    <property type="project" value="InterPro"/>
</dbReference>
<comment type="caution">
    <text evidence="5">The sequence shown here is derived from an EMBL/GenBank/DDBJ whole genome shotgun (WGS) entry which is preliminary data.</text>
</comment>
<dbReference type="RefSeq" id="WP_244052464.1">
    <property type="nucleotide sequence ID" value="NZ_BQNJ01000001.1"/>
</dbReference>
<evidence type="ECO:0000256" key="2">
    <source>
        <dbReference type="ARBA" id="ARBA00023002"/>
    </source>
</evidence>
<name>A0AA37N660_9FIRM</name>
<comment type="similarity">
    <text evidence="1">Belongs to the 3-hydroxyacyl-CoA dehydrogenase family.</text>
</comment>
<evidence type="ECO:0000259" key="4">
    <source>
        <dbReference type="Pfam" id="PF02737"/>
    </source>
</evidence>
<dbReference type="EMBL" id="BQNJ01000001">
    <property type="protein sequence ID" value="GKG99050.1"/>
    <property type="molecule type" value="Genomic_DNA"/>
</dbReference>
<feature type="domain" description="3-hydroxyacyl-CoA dehydrogenase NAD binding" evidence="4">
    <location>
        <begin position="5"/>
        <end position="179"/>
    </location>
</feature>
<evidence type="ECO:0000313" key="5">
    <source>
        <dbReference type="EMBL" id="GKG99050.1"/>
    </source>
</evidence>
<sequence>MQINTVTVIGANGTMGRNISGIFASFGNCKVYMVCRTIDKAIIAKNKAALSVKAEAIEQNLIPCDYSDFEKLISESDLVFDSIIEDMEKKLELNMRIAQAAKSETIICTGTSGLSIHALSEVLKPEQRKRYIGMHMFNPPYSLTLCEIIPTKDTSPDVLGDLKEYASVVLHRTVVEVKDFPAFLGNRIGFQFINEAMLYAEKYRDNGGIDYIDAILGQYTGRNMAPLNTSDFVGLDVHKAIVDNVYCNSNDYAHETFHFPYFVSRLIDTGNLGRKTGAGLYKISKKDTGEKQYEVYDISTQRYRKCVDYNFPYKISMISAIRVGSYKKAMEILINNSSFEAKLCLEFLLKYISYSIYSAKLLAGDLHAADDVMATGFGWIPPLSLIEALGGTEFVMNLIKNRLGMDFWKLIDGDNLYSDIPQSKYDYRKYLKAKS</sequence>
<accession>A0AA37N660</accession>
<protein>
    <submittedName>
        <fullName evidence="5">3-hydroxyacyl-CoA dehydrogenase</fullName>
    </submittedName>
</protein>
<dbReference type="SUPFAM" id="SSF51735">
    <property type="entry name" value="NAD(P)-binding Rossmann-fold domains"/>
    <property type="match status" value="1"/>
</dbReference>
<dbReference type="GO" id="GO:0016616">
    <property type="term" value="F:oxidoreductase activity, acting on the CH-OH group of donors, NAD or NADP as acceptor"/>
    <property type="evidence" value="ECO:0007669"/>
    <property type="project" value="InterPro"/>
</dbReference>
<dbReference type="SUPFAM" id="SSF48179">
    <property type="entry name" value="6-phosphogluconate dehydrogenase C-terminal domain-like"/>
    <property type="match status" value="1"/>
</dbReference>
<feature type="domain" description="3-hydroxyacyl-CoA dehydrogenase C-terminal" evidence="3">
    <location>
        <begin position="183"/>
        <end position="282"/>
    </location>
</feature>
<evidence type="ECO:0000259" key="3">
    <source>
        <dbReference type="Pfam" id="PF00725"/>
    </source>
</evidence>
<organism evidence="5 6">
    <name type="scientific">Hungatella hathewayi</name>
    <dbReference type="NCBI Taxonomy" id="154046"/>
    <lineage>
        <taxon>Bacteria</taxon>
        <taxon>Bacillati</taxon>
        <taxon>Bacillota</taxon>
        <taxon>Clostridia</taxon>
        <taxon>Lachnospirales</taxon>
        <taxon>Lachnospiraceae</taxon>
        <taxon>Hungatella</taxon>
    </lineage>
</organism>
<dbReference type="GO" id="GO:0006631">
    <property type="term" value="P:fatty acid metabolic process"/>
    <property type="evidence" value="ECO:0007669"/>
    <property type="project" value="InterPro"/>
</dbReference>